<evidence type="ECO:0000313" key="3">
    <source>
        <dbReference type="WBParaSite" id="PSAMB.scaffold76size85299.g1399.t1"/>
    </source>
</evidence>
<protein>
    <submittedName>
        <fullName evidence="3">Uncharacterized protein</fullName>
    </submittedName>
</protein>
<evidence type="ECO:0000256" key="1">
    <source>
        <dbReference type="SAM" id="MobiDB-lite"/>
    </source>
</evidence>
<keyword evidence="2" id="KW-1185">Reference proteome</keyword>
<sequence>MSTRLREHADGRKEAKMGERQMRTASNFFFLQINKFDRYRRLARQISSETCRLPAAKPPLTALADTPVWQSKCRGTAGGSGVENEGDCVESWRRGG</sequence>
<dbReference type="Proteomes" id="UP000887566">
    <property type="component" value="Unplaced"/>
</dbReference>
<evidence type="ECO:0000313" key="2">
    <source>
        <dbReference type="Proteomes" id="UP000887566"/>
    </source>
</evidence>
<accession>A0A914XH06</accession>
<organism evidence="2 3">
    <name type="scientific">Plectus sambesii</name>
    <dbReference type="NCBI Taxonomy" id="2011161"/>
    <lineage>
        <taxon>Eukaryota</taxon>
        <taxon>Metazoa</taxon>
        <taxon>Ecdysozoa</taxon>
        <taxon>Nematoda</taxon>
        <taxon>Chromadorea</taxon>
        <taxon>Plectida</taxon>
        <taxon>Plectina</taxon>
        <taxon>Plectoidea</taxon>
        <taxon>Plectidae</taxon>
        <taxon>Plectus</taxon>
    </lineage>
</organism>
<name>A0A914XH06_9BILA</name>
<dbReference type="WBParaSite" id="PSAMB.scaffold76size85299.g1399.t1">
    <property type="protein sequence ID" value="PSAMB.scaffold76size85299.g1399.t1"/>
    <property type="gene ID" value="PSAMB.scaffold76size85299.g1399"/>
</dbReference>
<reference evidence="3" key="1">
    <citation type="submission" date="2022-11" db="UniProtKB">
        <authorList>
            <consortium name="WormBaseParasite"/>
        </authorList>
    </citation>
    <scope>IDENTIFICATION</scope>
</reference>
<proteinExistence type="predicted"/>
<dbReference type="AlphaFoldDB" id="A0A914XH06"/>
<feature type="region of interest" description="Disordered" evidence="1">
    <location>
        <begin position="74"/>
        <end position="96"/>
    </location>
</feature>